<name>A0ACC4BRZ1_POPAL</name>
<comment type="caution">
    <text evidence="1">The sequence shown here is derived from an EMBL/GenBank/DDBJ whole genome shotgun (WGS) entry which is preliminary data.</text>
</comment>
<gene>
    <name evidence="1" type="ORF">D5086_015503</name>
</gene>
<sequence length="731" mass="81641">MEEIDQTPPSEEMQPISVTASASPSSNPSTPQVMSLEERFQLVRSVGEECIQEDELRNLLDKKPLPICYDGFEPSGRMHIAQGVMKTINVNKLTKAGCKVKIWIADWFAQLNNKMGGDLKKIKTVGEYLIEIWKAVGMDIDGDKVEFLWSSDEINSRAHEYWPLVMDIARRNKLPRIMRCVQIMGRSEQDELTAAQIFYPCMQCADIFFLKADICQLGMDQRKVNVLAREYCDDIKRKNKPIILSHHMLPGLQQGQEKMSKSDPSSSIFMEDEEAEVKTKIKKAYCPPQIVEGNPCLEYINYIIFPWFHEFKVECNPENGGEKVYKTFEELVADYESGGLHPGDLKPALAKALNTILQPVRDHFSKDPKAKDLLKRVKGYRVTRTCKKVILSCSTVRLVPISSLDGPGSGFLGGVEMSKSCKGLAMELVKCLSESDCIKIENRPYKECAGEKSPSIPSLNSNLNRGEKRLNLDGNNWLKVKELDAASQWRTFRRLSSSRTIIIVQASSAPTVEDGSQNETDAIPTPKVIIDQDSDPDATVVEITFGDRLGALLDTMNALKNLGLNVVKANVFLDSSGKHNTFAITKASTGRKVDDPELLEAIRLTIINNLLQYHPESSSQLAMGVAFGVEQPKQVDVDIATRIKVKDDGPDRSLFLVETADRPGLLVDLVKIITDINISVESGEFDTEGLLAKAKFHVSYKGKAISKPLQLVLGNSLRYFLRRPTTEEASF</sequence>
<dbReference type="Proteomes" id="UP000309997">
    <property type="component" value="Unassembled WGS sequence"/>
</dbReference>
<reference evidence="1 2" key="1">
    <citation type="journal article" date="2024" name="Plant Biotechnol. J.">
        <title>Genome and CRISPR/Cas9 system of a widespread forest tree (Populus alba) in the world.</title>
        <authorList>
            <person name="Liu Y.J."/>
            <person name="Jiang P.F."/>
            <person name="Han X.M."/>
            <person name="Li X.Y."/>
            <person name="Wang H.M."/>
            <person name="Wang Y.J."/>
            <person name="Wang X.X."/>
            <person name="Zeng Q.Y."/>
        </authorList>
    </citation>
    <scope>NUCLEOTIDE SEQUENCE [LARGE SCALE GENOMIC DNA]</scope>
    <source>
        <strain evidence="2">cv. PAL-ZL1</strain>
    </source>
</reference>
<evidence type="ECO:0000313" key="1">
    <source>
        <dbReference type="EMBL" id="KAL3581171.1"/>
    </source>
</evidence>
<evidence type="ECO:0000313" key="2">
    <source>
        <dbReference type="Proteomes" id="UP000309997"/>
    </source>
</evidence>
<proteinExistence type="predicted"/>
<dbReference type="EMBL" id="RCHU02000008">
    <property type="protein sequence ID" value="KAL3581171.1"/>
    <property type="molecule type" value="Genomic_DNA"/>
</dbReference>
<keyword evidence="2" id="KW-1185">Reference proteome</keyword>
<accession>A0ACC4BRZ1</accession>
<protein>
    <submittedName>
        <fullName evidence="1">Uncharacterized protein</fullName>
    </submittedName>
</protein>
<organism evidence="1 2">
    <name type="scientific">Populus alba</name>
    <name type="common">White poplar</name>
    <dbReference type="NCBI Taxonomy" id="43335"/>
    <lineage>
        <taxon>Eukaryota</taxon>
        <taxon>Viridiplantae</taxon>
        <taxon>Streptophyta</taxon>
        <taxon>Embryophyta</taxon>
        <taxon>Tracheophyta</taxon>
        <taxon>Spermatophyta</taxon>
        <taxon>Magnoliopsida</taxon>
        <taxon>eudicotyledons</taxon>
        <taxon>Gunneridae</taxon>
        <taxon>Pentapetalae</taxon>
        <taxon>rosids</taxon>
        <taxon>fabids</taxon>
        <taxon>Malpighiales</taxon>
        <taxon>Salicaceae</taxon>
        <taxon>Saliceae</taxon>
        <taxon>Populus</taxon>
    </lineage>
</organism>